<dbReference type="InterPro" id="IPR015421">
    <property type="entry name" value="PyrdxlP-dep_Trfase_major"/>
</dbReference>
<evidence type="ECO:0000313" key="2">
    <source>
        <dbReference type="EMBL" id="WGS63895.1"/>
    </source>
</evidence>
<organism evidence="2 3">
    <name type="scientific">Marinitoga aeolica</name>
    <dbReference type="NCBI Taxonomy" id="2809031"/>
    <lineage>
        <taxon>Bacteria</taxon>
        <taxon>Thermotogati</taxon>
        <taxon>Thermotogota</taxon>
        <taxon>Thermotogae</taxon>
        <taxon>Petrotogales</taxon>
        <taxon>Petrotogaceae</taxon>
        <taxon>Marinitoga</taxon>
    </lineage>
</organism>
<dbReference type="NCBIfam" id="TIGR03588">
    <property type="entry name" value="PseC"/>
    <property type="match status" value="1"/>
</dbReference>
<dbReference type="EMBL" id="CP069362">
    <property type="protein sequence ID" value="WGS63895.1"/>
    <property type="molecule type" value="Genomic_DNA"/>
</dbReference>
<gene>
    <name evidence="2" type="primary">pseC</name>
    <name evidence="2" type="ORF">JRV97_05810</name>
</gene>
<dbReference type="InterPro" id="IPR000653">
    <property type="entry name" value="DegT/StrS_aminotransferase"/>
</dbReference>
<dbReference type="RefSeq" id="WP_280997114.1">
    <property type="nucleotide sequence ID" value="NZ_CP069362.1"/>
</dbReference>
<dbReference type="EC" id="2.6.1.92" evidence="2"/>
<dbReference type="InterPro" id="IPR015424">
    <property type="entry name" value="PyrdxlP-dep_Trfase"/>
</dbReference>
<dbReference type="CDD" id="cd00616">
    <property type="entry name" value="AHBA_syn"/>
    <property type="match status" value="1"/>
</dbReference>
<keyword evidence="2" id="KW-0808">Transferase</keyword>
<evidence type="ECO:0000313" key="3">
    <source>
        <dbReference type="Proteomes" id="UP001232493"/>
    </source>
</evidence>
<dbReference type="PANTHER" id="PTHR30244:SF34">
    <property type="entry name" value="DTDP-4-AMINO-4,6-DIDEOXYGALACTOSE TRANSAMINASE"/>
    <property type="match status" value="1"/>
</dbReference>
<protein>
    <submittedName>
        <fullName evidence="2">UDP-4-amino-4, 6-dideoxy-N-acetyl-beta-L-altrosamine transaminase</fullName>
        <ecNumber evidence="2">2.6.1.92</ecNumber>
    </submittedName>
</protein>
<dbReference type="PIRSF" id="PIRSF000390">
    <property type="entry name" value="PLP_StrS"/>
    <property type="match status" value="1"/>
</dbReference>
<dbReference type="InterPro" id="IPR015422">
    <property type="entry name" value="PyrdxlP-dep_Trfase_small"/>
</dbReference>
<accession>A0ABY8PMR3</accession>
<dbReference type="SUPFAM" id="SSF53383">
    <property type="entry name" value="PLP-dependent transferases"/>
    <property type="match status" value="1"/>
</dbReference>
<proteinExistence type="inferred from homology"/>
<dbReference type="InterPro" id="IPR020026">
    <property type="entry name" value="PseC"/>
</dbReference>
<dbReference type="GO" id="GO:0008483">
    <property type="term" value="F:transaminase activity"/>
    <property type="evidence" value="ECO:0007669"/>
    <property type="project" value="UniProtKB-KW"/>
</dbReference>
<reference evidence="2 3" key="1">
    <citation type="submission" date="2021-02" db="EMBL/GenBank/DDBJ databases">
        <title>Characterization of Marinitoga sp. nov. str. BP5-C20A.</title>
        <authorList>
            <person name="Erauso G."/>
            <person name="Postec A."/>
        </authorList>
    </citation>
    <scope>NUCLEOTIDE SEQUENCE [LARGE SCALE GENOMIC DNA]</scope>
    <source>
        <strain evidence="2 3">BP5-C20A</strain>
    </source>
</reference>
<evidence type="ECO:0000256" key="1">
    <source>
        <dbReference type="RuleBase" id="RU004508"/>
    </source>
</evidence>
<keyword evidence="3" id="KW-1185">Reference proteome</keyword>
<comment type="similarity">
    <text evidence="1">Belongs to the DegT/DnrJ/EryC1 family.</text>
</comment>
<keyword evidence="2" id="KW-0032">Aminotransferase</keyword>
<dbReference type="Proteomes" id="UP001232493">
    <property type="component" value="Chromosome"/>
</dbReference>
<dbReference type="Pfam" id="PF01041">
    <property type="entry name" value="DegT_DnrJ_EryC1"/>
    <property type="match status" value="1"/>
</dbReference>
<dbReference type="Gene3D" id="3.90.1150.10">
    <property type="entry name" value="Aspartate Aminotransferase, domain 1"/>
    <property type="match status" value="1"/>
</dbReference>
<dbReference type="PANTHER" id="PTHR30244">
    <property type="entry name" value="TRANSAMINASE"/>
    <property type="match status" value="1"/>
</dbReference>
<keyword evidence="1" id="KW-0663">Pyridoxal phosphate</keyword>
<name>A0ABY8PMR3_9BACT</name>
<sequence length="379" mass="43804">MKIPYGKQWIDEKDIKEVVKILENDWITQGPMVEKFEQKVAEYCGVKYAVAVNSGTAALHAAYFAAGLKSEDEIITSPITFTATSNAALYLGAKPIFCDIDIKTYCIDIEKIEEKITDKTKIITPVSYAGYPVNIDKIKEIADKYNLIVIEDAAHALGAIRNGKKVGIDADMTILSFHPVKHITTGEGGMILTNDEKYYEKLKLFRTHGITKDKNKMLKNDGAWYYEMHELGYNYRIPDILSALGYSQMDKLEMFIERRNYIAKRYNEAFRNNHKITIPPVVDNNSRHAYHLYPLLINDKNKRKYVFDRLREEGIYAQVHYIPVHLQPYYQKNLGYKKGDYPIAEDFYSKEISLPMYPKMTEEEINYVINTVDKILKEI</sequence>
<dbReference type="Gene3D" id="3.40.640.10">
    <property type="entry name" value="Type I PLP-dependent aspartate aminotransferase-like (Major domain)"/>
    <property type="match status" value="1"/>
</dbReference>